<dbReference type="Proteomes" id="UP000189299">
    <property type="component" value="Unassembled WGS sequence"/>
</dbReference>
<gene>
    <name evidence="2" type="primary">aac(6')</name>
    <name evidence="3" type="ORF">BTN92_07885</name>
    <name evidence="2" type="ORF">HI921_03955</name>
</gene>
<feature type="domain" description="N-acetyltransferase" evidence="1">
    <location>
        <begin position="1"/>
        <end position="176"/>
    </location>
</feature>
<accession>A0A1V2UJ04</accession>
<dbReference type="Proteomes" id="UP000557857">
    <property type="component" value="Unassembled WGS sequence"/>
</dbReference>
<dbReference type="EMBL" id="JABCAG010000007">
    <property type="protein sequence ID" value="NMP57629.1"/>
    <property type="molecule type" value="Genomic_DNA"/>
</dbReference>
<dbReference type="NCBIfam" id="NF000165">
    <property type="entry name" value="AAC_6p_Entco"/>
    <property type="match status" value="1"/>
</dbReference>
<reference evidence="2 5" key="2">
    <citation type="submission" date="2020-04" db="EMBL/GenBank/DDBJ databases">
        <authorList>
            <person name="Abaymova A."/>
            <person name="Teymurazov M."/>
            <person name="Tazyna O."/>
            <person name="Chatushin Y."/>
            <person name="Svetoch E."/>
            <person name="Pereligyn V."/>
            <person name="Pohylenko V."/>
            <person name="Platonov M."/>
            <person name="Kartsev N."/>
            <person name="Skryabin Y."/>
            <person name="Sizova A."/>
            <person name="Solomentsev V."/>
            <person name="Kislichkina A."/>
            <person name="Bogun A."/>
        </authorList>
    </citation>
    <scope>NUCLEOTIDE SEQUENCE [LARGE SCALE GENOMIC DNA]</scope>
    <source>
        <strain evidence="2">SCPM-O-B-8398</strain>
        <strain evidence="5">SCPM-O-B-8398 (E28)</strain>
    </source>
</reference>
<dbReference type="CDD" id="cd04301">
    <property type="entry name" value="NAT_SF"/>
    <property type="match status" value="1"/>
</dbReference>
<comment type="caution">
    <text evidence="3">The sequence shown here is derived from an EMBL/GenBank/DDBJ whole genome shotgun (WGS) entry which is preliminary data.</text>
</comment>
<dbReference type="InterPro" id="IPR016181">
    <property type="entry name" value="Acyl_CoA_acyltransferase"/>
</dbReference>
<proteinExistence type="predicted"/>
<dbReference type="Pfam" id="PF00583">
    <property type="entry name" value="Acetyltransf_1"/>
    <property type="match status" value="1"/>
</dbReference>
<organism evidence="3 4">
    <name type="scientific">Enterococcus mundtii</name>
    <dbReference type="NCBI Taxonomy" id="53346"/>
    <lineage>
        <taxon>Bacteria</taxon>
        <taxon>Bacillati</taxon>
        <taxon>Bacillota</taxon>
        <taxon>Bacilli</taxon>
        <taxon>Lactobacillales</taxon>
        <taxon>Enterococcaceae</taxon>
        <taxon>Enterococcus</taxon>
    </lineage>
</organism>
<dbReference type="AlphaFoldDB" id="A0A1V2UJ04"/>
<evidence type="ECO:0000313" key="3">
    <source>
        <dbReference type="EMBL" id="ONN43352.1"/>
    </source>
</evidence>
<name>A0A1V2UJ04_ENTMU</name>
<protein>
    <submittedName>
        <fullName evidence="3">AAC(6')-Ii family aminoglycoside 6'-N-acetyltransferase</fullName>
    </submittedName>
    <submittedName>
        <fullName evidence="2">Aminoglycoside N-acetyltransferase AAC(6')-Ii</fullName>
    </submittedName>
</protein>
<dbReference type="PROSITE" id="PS51186">
    <property type="entry name" value="GNAT"/>
    <property type="match status" value="1"/>
</dbReference>
<dbReference type="EMBL" id="MSTR01000006">
    <property type="protein sequence ID" value="ONN43352.1"/>
    <property type="molecule type" value="Genomic_DNA"/>
</dbReference>
<dbReference type="InterPro" id="IPR000182">
    <property type="entry name" value="GNAT_dom"/>
</dbReference>
<dbReference type="OrthoDB" id="7365228at2"/>
<evidence type="ECO:0000313" key="5">
    <source>
        <dbReference type="Proteomes" id="UP000557857"/>
    </source>
</evidence>
<evidence type="ECO:0000313" key="4">
    <source>
        <dbReference type="Proteomes" id="UP000189299"/>
    </source>
</evidence>
<evidence type="ECO:0000259" key="1">
    <source>
        <dbReference type="PROSITE" id="PS51186"/>
    </source>
</evidence>
<dbReference type="Gene3D" id="3.40.630.30">
    <property type="match status" value="1"/>
</dbReference>
<reference evidence="3 4" key="1">
    <citation type="submission" date="2016-12" db="EMBL/GenBank/DDBJ databases">
        <authorList>
            <person name="Song W.-J."/>
            <person name="Kurnit D.M."/>
        </authorList>
    </citation>
    <scope>NUCLEOTIDE SEQUENCE [LARGE SCALE GENOMIC DNA]</scope>
    <source>
        <strain evidence="3 4">CGB1038-1_S1</strain>
    </source>
</reference>
<evidence type="ECO:0000313" key="2">
    <source>
        <dbReference type="EMBL" id="NMP57629.1"/>
    </source>
</evidence>
<dbReference type="STRING" id="53346.A5802_000187"/>
<dbReference type="RefSeq" id="WP_062805596.1">
    <property type="nucleotide sequence ID" value="NZ_CABMMO010000006.1"/>
</dbReference>
<keyword evidence="3" id="KW-0808">Transferase</keyword>
<dbReference type="SUPFAM" id="SSF55729">
    <property type="entry name" value="Acyl-CoA N-acyltransferases (Nat)"/>
    <property type="match status" value="1"/>
</dbReference>
<sequence length="180" mass="20320">MIISEFDRRNIGLKDQLADLLRLTWPKDYGEQPMKEVEQLLATDRIAVSAVEQDRLVGFIGAIPQYGMTGWEIHPLVVETSYRKQYIGSRLVAYVEKEIASKGGVMVYLGTDDTDGDTSLSHTDLFDHPLDKLKSIETFNKHPYTFYEKMGYQVVGAIPDANGINQPDIILAKRLGEINQ</sequence>
<dbReference type="GO" id="GO:0016747">
    <property type="term" value="F:acyltransferase activity, transferring groups other than amino-acyl groups"/>
    <property type="evidence" value="ECO:0007669"/>
    <property type="project" value="InterPro"/>
</dbReference>